<protein>
    <recommendedName>
        <fullName evidence="4">Lipocalin-like domain-containing protein</fullName>
    </recommendedName>
</protein>
<dbReference type="RefSeq" id="WP_090749401.1">
    <property type="nucleotide sequence ID" value="NZ_CZQA01000009.1"/>
</dbReference>
<feature type="signal peptide" evidence="1">
    <location>
        <begin position="1"/>
        <end position="20"/>
    </location>
</feature>
<feature type="chain" id="PRO_5006624048" description="Lipocalin-like domain-containing protein" evidence="1">
    <location>
        <begin position="21"/>
        <end position="142"/>
    </location>
</feature>
<reference evidence="2 3" key="1">
    <citation type="submission" date="2015-10" db="EMBL/GenBank/DDBJ databases">
        <authorList>
            <person name="Gilbert D.G."/>
        </authorList>
    </citation>
    <scope>NUCLEOTIDE SEQUENCE [LARGE SCALE GENOMIC DNA]</scope>
    <source>
        <strain evidence="2">COMA1</strain>
    </source>
</reference>
<organism evidence="2 3">
    <name type="scientific">Candidatus Nitrospira nitrosa</name>
    <dbReference type="NCBI Taxonomy" id="1742972"/>
    <lineage>
        <taxon>Bacteria</taxon>
        <taxon>Pseudomonadati</taxon>
        <taxon>Nitrospirota</taxon>
        <taxon>Nitrospiria</taxon>
        <taxon>Nitrospirales</taxon>
        <taxon>Nitrospiraceae</taxon>
        <taxon>Nitrospira</taxon>
    </lineage>
</organism>
<name>A0A0S4LJZ0_9BACT</name>
<keyword evidence="1" id="KW-0732">Signal</keyword>
<keyword evidence="3" id="KW-1185">Reference proteome</keyword>
<dbReference type="STRING" id="1742972.COMA1_30288"/>
<evidence type="ECO:0000256" key="1">
    <source>
        <dbReference type="SAM" id="SignalP"/>
    </source>
</evidence>
<evidence type="ECO:0000313" key="2">
    <source>
        <dbReference type="EMBL" id="CUS36872.1"/>
    </source>
</evidence>
<dbReference type="EMBL" id="CZQA01000009">
    <property type="protein sequence ID" value="CUS36872.1"/>
    <property type="molecule type" value="Genomic_DNA"/>
</dbReference>
<sequence length="142" mass="15491">MSRTLRMVALLICLPLLTLAAPGCQSVGHAPAQQWSPEPIDSFGLVAGKWAGLLVRAPKVRKDDWIRLSIDNDGRYEFSSYRTIGVFSGQGHFTLADGKLTVTTERGTATGSLFVSNGSRMMRFIGIMEDGVQYAAELEPSR</sequence>
<dbReference type="Proteomes" id="UP000199032">
    <property type="component" value="Unassembled WGS sequence"/>
</dbReference>
<proteinExistence type="predicted"/>
<dbReference type="OrthoDB" id="9870506at2"/>
<accession>A0A0S4LJZ0</accession>
<dbReference type="AlphaFoldDB" id="A0A0S4LJZ0"/>
<evidence type="ECO:0000313" key="3">
    <source>
        <dbReference type="Proteomes" id="UP000199032"/>
    </source>
</evidence>
<gene>
    <name evidence="2" type="ORF">COMA1_30288</name>
</gene>
<evidence type="ECO:0008006" key="4">
    <source>
        <dbReference type="Google" id="ProtNLM"/>
    </source>
</evidence>